<dbReference type="Gene3D" id="3.40.50.720">
    <property type="entry name" value="NAD(P)-binding Rossmann-like Domain"/>
    <property type="match status" value="1"/>
</dbReference>
<dbReference type="PANTHER" id="PTHR44196">
    <property type="entry name" value="DEHYDROGENASE/REDUCTASE SDR FAMILY MEMBER 7B"/>
    <property type="match status" value="1"/>
</dbReference>
<reference evidence="7" key="1">
    <citation type="journal article" date="2019" name="Int. J. Syst. Evol. Microbiol.">
        <title>The Global Catalogue of Microorganisms (GCM) 10K type strain sequencing project: providing services to taxonomists for standard genome sequencing and annotation.</title>
        <authorList>
            <consortium name="The Broad Institute Genomics Platform"/>
            <consortium name="The Broad Institute Genome Sequencing Center for Infectious Disease"/>
            <person name="Wu L."/>
            <person name="Ma J."/>
        </authorList>
    </citation>
    <scope>NUCLEOTIDE SEQUENCE [LARGE SCALE GENOMIC DNA]</scope>
    <source>
        <strain evidence="7">JCM 13002</strain>
    </source>
</reference>
<organism evidence="6 7">
    <name type="scientific">Kitasatospora arboriphila</name>
    <dbReference type="NCBI Taxonomy" id="258052"/>
    <lineage>
        <taxon>Bacteria</taxon>
        <taxon>Bacillati</taxon>
        <taxon>Actinomycetota</taxon>
        <taxon>Actinomycetes</taxon>
        <taxon>Kitasatosporales</taxon>
        <taxon>Streptomycetaceae</taxon>
        <taxon>Kitasatospora</taxon>
    </lineage>
</organism>
<dbReference type="PROSITE" id="PS00061">
    <property type="entry name" value="ADH_SHORT"/>
    <property type="match status" value="1"/>
</dbReference>
<dbReference type="RefSeq" id="WP_344624856.1">
    <property type="nucleotide sequence ID" value="NZ_BAAALD010000035.1"/>
</dbReference>
<evidence type="ECO:0000313" key="7">
    <source>
        <dbReference type="Proteomes" id="UP001499987"/>
    </source>
</evidence>
<dbReference type="Pfam" id="PF00106">
    <property type="entry name" value="adh_short"/>
    <property type="match status" value="1"/>
</dbReference>
<dbReference type="InterPro" id="IPR036291">
    <property type="entry name" value="NAD(P)-bd_dom_sf"/>
</dbReference>
<gene>
    <name evidence="6" type="ORF">GCM10009663_38330</name>
</gene>
<evidence type="ECO:0000313" key="6">
    <source>
        <dbReference type="EMBL" id="GAA1090921.1"/>
    </source>
</evidence>
<keyword evidence="2" id="KW-0560">Oxidoreductase</keyword>
<proteinExistence type="inferred from homology"/>
<evidence type="ECO:0000256" key="1">
    <source>
        <dbReference type="ARBA" id="ARBA00006484"/>
    </source>
</evidence>
<dbReference type="Proteomes" id="UP001499987">
    <property type="component" value="Unassembled WGS sequence"/>
</dbReference>
<evidence type="ECO:0000256" key="2">
    <source>
        <dbReference type="ARBA" id="ARBA00023002"/>
    </source>
</evidence>
<evidence type="ECO:0000259" key="5">
    <source>
        <dbReference type="SMART" id="SM00822"/>
    </source>
</evidence>
<dbReference type="InterPro" id="IPR002347">
    <property type="entry name" value="SDR_fam"/>
</dbReference>
<dbReference type="InterPro" id="IPR020904">
    <property type="entry name" value="Sc_DH/Rdtase_CS"/>
</dbReference>
<evidence type="ECO:0000256" key="3">
    <source>
        <dbReference type="RuleBase" id="RU000363"/>
    </source>
</evidence>
<sequence length="319" mass="33246">MHHHDDRFHGATALVTGGSRGLGLLIAGELADRGARVMICARDPQELATAERELSSRGTVASTVCDLAEPDAPERLVAATVERFGRLDVLVNNAGLIQVGPLEAFTAEDFDRALDVMVRAPVRLVLAALPGMRERRSGTVVTVSSIGGRIPAPHLLPYVTAKFALAGLSAGLRAELAADGISVTTVLPGLMRTGSHRAAAFAGRPEREYAWFGPAASLPLLSMDASRAARAIVRAAERGRPELVLTPAAKLGSRVYGLAPATTTRALTLAARLLPSAGARPSRPVAGTDAAAEAERRYPPVGALTGLGDRAGRGTNEPQ</sequence>
<dbReference type="PANTHER" id="PTHR44196:SF1">
    <property type="entry name" value="DEHYDROGENASE_REDUCTASE SDR FAMILY MEMBER 7B"/>
    <property type="match status" value="1"/>
</dbReference>
<dbReference type="EMBL" id="BAAALD010000035">
    <property type="protein sequence ID" value="GAA1090921.1"/>
    <property type="molecule type" value="Genomic_DNA"/>
</dbReference>
<dbReference type="PRINTS" id="PR00080">
    <property type="entry name" value="SDRFAMILY"/>
</dbReference>
<dbReference type="CDD" id="cd05233">
    <property type="entry name" value="SDR_c"/>
    <property type="match status" value="1"/>
</dbReference>
<evidence type="ECO:0000256" key="4">
    <source>
        <dbReference type="SAM" id="MobiDB-lite"/>
    </source>
</evidence>
<feature type="domain" description="Ketoreductase" evidence="5">
    <location>
        <begin position="11"/>
        <end position="184"/>
    </location>
</feature>
<comment type="caution">
    <text evidence="6">The sequence shown here is derived from an EMBL/GenBank/DDBJ whole genome shotgun (WGS) entry which is preliminary data.</text>
</comment>
<dbReference type="SUPFAM" id="SSF51735">
    <property type="entry name" value="NAD(P)-binding Rossmann-fold domains"/>
    <property type="match status" value="1"/>
</dbReference>
<dbReference type="PRINTS" id="PR00081">
    <property type="entry name" value="GDHRDH"/>
</dbReference>
<feature type="region of interest" description="Disordered" evidence="4">
    <location>
        <begin position="278"/>
        <end position="319"/>
    </location>
</feature>
<accession>A0ABP4E791</accession>
<keyword evidence="7" id="KW-1185">Reference proteome</keyword>
<comment type="similarity">
    <text evidence="1 3">Belongs to the short-chain dehydrogenases/reductases (SDR) family.</text>
</comment>
<name>A0ABP4E791_9ACTN</name>
<protein>
    <submittedName>
        <fullName evidence="6">SDR family oxidoreductase</fullName>
    </submittedName>
</protein>
<dbReference type="SMART" id="SM00822">
    <property type="entry name" value="PKS_KR"/>
    <property type="match status" value="1"/>
</dbReference>
<dbReference type="InterPro" id="IPR057326">
    <property type="entry name" value="KR_dom"/>
</dbReference>